<evidence type="ECO:0000256" key="2">
    <source>
        <dbReference type="SAM" id="Phobius"/>
    </source>
</evidence>
<dbReference type="OrthoDB" id="5514767at2"/>
<dbReference type="EMBL" id="ABCS01000145">
    <property type="protein sequence ID" value="EDM74178.1"/>
    <property type="molecule type" value="Genomic_DNA"/>
</dbReference>
<feature type="region of interest" description="Disordered" evidence="1">
    <location>
        <begin position="209"/>
        <end position="271"/>
    </location>
</feature>
<keyword evidence="2" id="KW-0812">Transmembrane</keyword>
<evidence type="ECO:0000313" key="4">
    <source>
        <dbReference type="Proteomes" id="UP000005801"/>
    </source>
</evidence>
<feature type="transmembrane region" description="Helical" evidence="2">
    <location>
        <begin position="131"/>
        <end position="153"/>
    </location>
</feature>
<dbReference type="STRING" id="391625.PPSIR1_17885"/>
<reference evidence="3 4" key="1">
    <citation type="submission" date="2007-06" db="EMBL/GenBank/DDBJ databases">
        <authorList>
            <person name="Shimkets L."/>
            <person name="Ferriera S."/>
            <person name="Johnson J."/>
            <person name="Kravitz S."/>
            <person name="Beeson K."/>
            <person name="Sutton G."/>
            <person name="Rogers Y.-H."/>
            <person name="Friedman R."/>
            <person name="Frazier M."/>
            <person name="Venter J.C."/>
        </authorList>
    </citation>
    <scope>NUCLEOTIDE SEQUENCE [LARGE SCALE GENOMIC DNA]</scope>
    <source>
        <strain evidence="3 4">SIR-1</strain>
    </source>
</reference>
<feature type="compositionally biased region" description="Low complexity" evidence="1">
    <location>
        <begin position="227"/>
        <end position="260"/>
    </location>
</feature>
<comment type="caution">
    <text evidence="3">The sequence shown here is derived from an EMBL/GenBank/DDBJ whole genome shotgun (WGS) entry which is preliminary data.</text>
</comment>
<evidence type="ECO:0000313" key="3">
    <source>
        <dbReference type="EMBL" id="EDM74178.1"/>
    </source>
</evidence>
<name>A6GIY1_9BACT</name>
<feature type="transmembrane region" description="Helical" evidence="2">
    <location>
        <begin position="99"/>
        <end position="119"/>
    </location>
</feature>
<sequence length="271" mass="28610">MAGSLALSLVASTGCVSLTPQLHPTEVERLERIEDREEREAAYAANAIYRQDDARGTRYVKGERLGARSRSWQSLDLVLRSDRHSSAALPEKKLRRARVLTGLVGASALILVGGFAASARDGLDLMRLNGTGAVLLAGGVMTLGFGIATGVTWGQARAGYEGAVDVYNDSLGMRLGIYDADGNYVPPDGVMVDEEGFIILDQREILVPEVQGPKPPPEPVVNPPLVFPEQQPEPSSEPAAQPEAAAKPAPEASESAADPAPEAPEPAPAPE</sequence>
<organism evidence="3 4">
    <name type="scientific">Plesiocystis pacifica SIR-1</name>
    <dbReference type="NCBI Taxonomy" id="391625"/>
    <lineage>
        <taxon>Bacteria</taxon>
        <taxon>Pseudomonadati</taxon>
        <taxon>Myxococcota</taxon>
        <taxon>Polyangia</taxon>
        <taxon>Nannocystales</taxon>
        <taxon>Nannocystaceae</taxon>
        <taxon>Plesiocystis</taxon>
    </lineage>
</organism>
<accession>A6GIY1</accession>
<evidence type="ECO:0000256" key="1">
    <source>
        <dbReference type="SAM" id="MobiDB-lite"/>
    </source>
</evidence>
<keyword evidence="2" id="KW-0472">Membrane</keyword>
<proteinExistence type="predicted"/>
<dbReference type="RefSeq" id="WP_006976667.1">
    <property type="nucleotide sequence ID" value="NZ_ABCS01000145.1"/>
</dbReference>
<dbReference type="AlphaFoldDB" id="A6GIY1"/>
<dbReference type="Proteomes" id="UP000005801">
    <property type="component" value="Unassembled WGS sequence"/>
</dbReference>
<gene>
    <name evidence="3" type="ORF">PPSIR1_17885</name>
</gene>
<protein>
    <submittedName>
        <fullName evidence="3">Uncharacterized protein</fullName>
    </submittedName>
</protein>
<keyword evidence="2" id="KW-1133">Transmembrane helix</keyword>
<feature type="compositionally biased region" description="Pro residues" evidence="1">
    <location>
        <begin position="213"/>
        <end position="226"/>
    </location>
</feature>
<keyword evidence="4" id="KW-1185">Reference proteome</keyword>
<feature type="compositionally biased region" description="Pro residues" evidence="1">
    <location>
        <begin position="261"/>
        <end position="271"/>
    </location>
</feature>